<dbReference type="PANTHER" id="PTHR42953:SF3">
    <property type="entry name" value="HIGH-AFFINITY ZINC UPTAKE SYSTEM PROTEIN ZNUA"/>
    <property type="match status" value="1"/>
</dbReference>
<accession>A0A9D1CQT0</accession>
<dbReference type="Proteomes" id="UP000886887">
    <property type="component" value="Unassembled WGS sequence"/>
</dbReference>
<evidence type="ECO:0000256" key="4">
    <source>
        <dbReference type="RuleBase" id="RU003512"/>
    </source>
</evidence>
<evidence type="ECO:0000313" key="7">
    <source>
        <dbReference type="EMBL" id="HIQ71827.1"/>
    </source>
</evidence>
<evidence type="ECO:0000313" key="8">
    <source>
        <dbReference type="Proteomes" id="UP000886887"/>
    </source>
</evidence>
<comment type="caution">
    <text evidence="7">The sequence shown here is derived from an EMBL/GenBank/DDBJ whole genome shotgun (WGS) entry which is preliminary data.</text>
</comment>
<reference evidence="7" key="2">
    <citation type="journal article" date="2021" name="PeerJ">
        <title>Extensive microbial diversity within the chicken gut microbiome revealed by metagenomics and culture.</title>
        <authorList>
            <person name="Gilroy R."/>
            <person name="Ravi A."/>
            <person name="Getino M."/>
            <person name="Pursley I."/>
            <person name="Horton D.L."/>
            <person name="Alikhan N.F."/>
            <person name="Baker D."/>
            <person name="Gharbi K."/>
            <person name="Hall N."/>
            <person name="Watson M."/>
            <person name="Adriaenssens E.M."/>
            <person name="Foster-Nyarko E."/>
            <person name="Jarju S."/>
            <person name="Secka A."/>
            <person name="Antonio M."/>
            <person name="Oren A."/>
            <person name="Chaudhuri R.R."/>
            <person name="La Ragione R."/>
            <person name="Hildebrand F."/>
            <person name="Pallen M.J."/>
        </authorList>
    </citation>
    <scope>NUCLEOTIDE SEQUENCE</scope>
    <source>
        <strain evidence="7">ChiSxjej2B14-6234</strain>
    </source>
</reference>
<dbReference type="Pfam" id="PF01297">
    <property type="entry name" value="ZnuA"/>
    <property type="match status" value="1"/>
</dbReference>
<dbReference type="GO" id="GO:0030001">
    <property type="term" value="P:metal ion transport"/>
    <property type="evidence" value="ECO:0007669"/>
    <property type="project" value="InterPro"/>
</dbReference>
<dbReference type="Gene3D" id="3.40.50.1980">
    <property type="entry name" value="Nitrogenase molybdenum iron protein domain"/>
    <property type="match status" value="2"/>
</dbReference>
<name>A0A9D1CQT0_9FIRM</name>
<comment type="similarity">
    <text evidence="1 4">Belongs to the bacterial solute-binding protein 9 family.</text>
</comment>
<evidence type="ECO:0000256" key="5">
    <source>
        <dbReference type="SAM" id="MobiDB-lite"/>
    </source>
</evidence>
<dbReference type="EMBL" id="DVFJ01000020">
    <property type="protein sequence ID" value="HIQ71827.1"/>
    <property type="molecule type" value="Genomic_DNA"/>
</dbReference>
<feature type="chain" id="PRO_5038365945" evidence="6">
    <location>
        <begin position="27"/>
        <end position="314"/>
    </location>
</feature>
<evidence type="ECO:0000256" key="3">
    <source>
        <dbReference type="ARBA" id="ARBA00022729"/>
    </source>
</evidence>
<dbReference type="PRINTS" id="PR00690">
    <property type="entry name" value="ADHESNFAMILY"/>
</dbReference>
<protein>
    <submittedName>
        <fullName evidence="7">Zinc ABC transporter substrate-binding protein</fullName>
    </submittedName>
</protein>
<dbReference type="GO" id="GO:0046872">
    <property type="term" value="F:metal ion binding"/>
    <property type="evidence" value="ECO:0007669"/>
    <property type="project" value="InterPro"/>
</dbReference>
<proteinExistence type="inferred from homology"/>
<dbReference type="InterPro" id="IPR006128">
    <property type="entry name" value="Lipoprotein_PsaA-like"/>
</dbReference>
<gene>
    <name evidence="7" type="ORF">IAB73_06455</name>
</gene>
<feature type="signal peptide" evidence="6">
    <location>
        <begin position="1"/>
        <end position="26"/>
    </location>
</feature>
<organism evidence="7 8">
    <name type="scientific">Candidatus Onthenecus intestinigallinarum</name>
    <dbReference type="NCBI Taxonomy" id="2840875"/>
    <lineage>
        <taxon>Bacteria</taxon>
        <taxon>Bacillati</taxon>
        <taxon>Bacillota</taxon>
        <taxon>Clostridia</taxon>
        <taxon>Eubacteriales</taxon>
        <taxon>Candidatus Onthenecus</taxon>
    </lineage>
</organism>
<dbReference type="InterPro" id="IPR006127">
    <property type="entry name" value="ZnuA-like"/>
</dbReference>
<evidence type="ECO:0000256" key="2">
    <source>
        <dbReference type="ARBA" id="ARBA00022448"/>
    </source>
</evidence>
<feature type="compositionally biased region" description="Pro residues" evidence="5">
    <location>
        <begin position="25"/>
        <end position="46"/>
    </location>
</feature>
<reference evidence="7" key="1">
    <citation type="submission" date="2020-10" db="EMBL/GenBank/DDBJ databases">
        <authorList>
            <person name="Gilroy R."/>
        </authorList>
    </citation>
    <scope>NUCLEOTIDE SEQUENCE</scope>
    <source>
        <strain evidence="7">ChiSxjej2B14-6234</strain>
    </source>
</reference>
<dbReference type="SUPFAM" id="SSF53807">
    <property type="entry name" value="Helical backbone' metal receptor"/>
    <property type="match status" value="1"/>
</dbReference>
<keyword evidence="2 4" id="KW-0813">Transport</keyword>
<feature type="region of interest" description="Disordered" evidence="5">
    <location>
        <begin position="22"/>
        <end position="49"/>
    </location>
</feature>
<dbReference type="InterPro" id="IPR006129">
    <property type="entry name" value="AdhesinB"/>
</dbReference>
<dbReference type="InterPro" id="IPR050492">
    <property type="entry name" value="Bact_metal-bind_prot9"/>
</dbReference>
<dbReference type="GO" id="GO:0007155">
    <property type="term" value="P:cell adhesion"/>
    <property type="evidence" value="ECO:0007669"/>
    <property type="project" value="InterPro"/>
</dbReference>
<evidence type="ECO:0000256" key="1">
    <source>
        <dbReference type="ARBA" id="ARBA00011028"/>
    </source>
</evidence>
<sequence length="314" mass="33898">MQRRFRLIALLAALMLLGGCAQPSPAQPSPGQPSPGQPSPGQPSPAPDDTFTVVTSFYPMYVLTANVVGDAQGVELVNMAEQQTGCLHDYQLLPADMQALERADVFVINGAGMESFMSRVSEQFADLTVITASEGVEMIVDAYGEPNAHVWLDPARAAQQVERIAAGLAEADPQRAEIYRQNGAAYAQRLRELGGELRAQLADAPKRDIITFHEAFPYFAEAFDLNIAAVVEREPGSEPTTQEIARTVDIVREAGITALFVEPQYPDRAAETIARETGASLYTLDPIVTGELSGDAYEEKMRQNAATLLEALGS</sequence>
<dbReference type="PROSITE" id="PS51257">
    <property type="entry name" value="PROKAR_LIPOPROTEIN"/>
    <property type="match status" value="1"/>
</dbReference>
<keyword evidence="3 6" id="KW-0732">Signal</keyword>
<dbReference type="PRINTS" id="PR00691">
    <property type="entry name" value="ADHESINB"/>
</dbReference>
<dbReference type="PANTHER" id="PTHR42953">
    <property type="entry name" value="HIGH-AFFINITY ZINC UPTAKE SYSTEM PROTEIN ZNUA-RELATED"/>
    <property type="match status" value="1"/>
</dbReference>
<evidence type="ECO:0000256" key="6">
    <source>
        <dbReference type="SAM" id="SignalP"/>
    </source>
</evidence>
<dbReference type="AlphaFoldDB" id="A0A9D1CQT0"/>